<dbReference type="Proteomes" id="UP000663860">
    <property type="component" value="Unassembled WGS sequence"/>
</dbReference>
<feature type="region of interest" description="Disordered" evidence="1">
    <location>
        <begin position="669"/>
        <end position="752"/>
    </location>
</feature>
<proteinExistence type="predicted"/>
<protein>
    <recommendedName>
        <fullName evidence="2">TIR domain-containing protein</fullName>
    </recommendedName>
</protein>
<dbReference type="Gene3D" id="3.40.50.10140">
    <property type="entry name" value="Toll/interleukin-1 receptor homology (TIR) domain"/>
    <property type="match status" value="1"/>
</dbReference>
<evidence type="ECO:0000259" key="2">
    <source>
        <dbReference type="PROSITE" id="PS50104"/>
    </source>
</evidence>
<dbReference type="PANTHER" id="PTHR46270:SF2">
    <property type="entry name" value="TIR DOMAIN-CONTAINING PROTEIN"/>
    <property type="match status" value="1"/>
</dbReference>
<feature type="domain" description="TIR" evidence="2">
    <location>
        <begin position="537"/>
        <end position="674"/>
    </location>
</feature>
<dbReference type="PANTHER" id="PTHR46270">
    <property type="entry name" value="ARMADILLO-TYPE FOLD-RELATED"/>
    <property type="match status" value="1"/>
</dbReference>
<dbReference type="GO" id="GO:0007165">
    <property type="term" value="P:signal transduction"/>
    <property type="evidence" value="ECO:0007669"/>
    <property type="project" value="InterPro"/>
</dbReference>
<evidence type="ECO:0000313" key="3">
    <source>
        <dbReference type="EMBL" id="CAF0807308.1"/>
    </source>
</evidence>
<evidence type="ECO:0000256" key="1">
    <source>
        <dbReference type="SAM" id="MobiDB-lite"/>
    </source>
</evidence>
<dbReference type="SMART" id="SM00255">
    <property type="entry name" value="TIR"/>
    <property type="match status" value="1"/>
</dbReference>
<comment type="caution">
    <text evidence="3">The sequence shown here is derived from an EMBL/GenBank/DDBJ whole genome shotgun (WGS) entry which is preliminary data.</text>
</comment>
<dbReference type="Pfam" id="PF13676">
    <property type="entry name" value="TIR_2"/>
    <property type="match status" value="1"/>
</dbReference>
<dbReference type="PROSITE" id="PS50104">
    <property type="entry name" value="TIR"/>
    <property type="match status" value="1"/>
</dbReference>
<feature type="compositionally biased region" description="Polar residues" evidence="1">
    <location>
        <begin position="716"/>
        <end position="725"/>
    </location>
</feature>
<dbReference type="InterPro" id="IPR035897">
    <property type="entry name" value="Toll_tir_struct_dom_sf"/>
</dbReference>
<dbReference type="Gene3D" id="1.25.10.10">
    <property type="entry name" value="Leucine-rich Repeat Variant"/>
    <property type="match status" value="1"/>
</dbReference>
<dbReference type="InterPro" id="IPR011989">
    <property type="entry name" value="ARM-like"/>
</dbReference>
<sequence>MAESRKTQRRTTQEAPTSTKTTDLPNDLPTLFSNLRQIILKKAKDDEPIDSTIFQYIELIKNKIRDLTKLTQPTEIFDALQATLKLYINDILSIKNALNILSSSLLQEIFTTLDDAEENLDLAGVFQNNPTYARTVCFRSFELLALSIITDFLNEKCPIELFSHTARILQGIIYRILTTVECIVFKKNELQNFIPNIRLLLEYVDRNKQNVHHSNMPELIKAILNFIWSLVDDTSLVPTLIETNCPEYVLRWISMEDLPLTIQRVCLHIIENLARHEKGVKVLNNANCLAILLNFKKRVLDPNKTNQDDVYPELRLVYCMAVSLLAEPKENREDLDYLRKILDQLMQLAVDAGQSVNYKYGGFHVSEPILVLTKLCVHDEILKYVLNESNVKGMEAKTKIEFFCKLLTKFRGALASDDDLDQLTLIALFNILWSISFHDEYIDELKSYPKFLITVKSLVIDDGANTVEQYIPRPLSSLTKAANGVLWNLDENNPGINKKSKLFMIILLCFTILARATRSTVDPDTQALNQSGTSRVHRMHVMVSYSHADSDFCHQFVDALQKDKRLDIWVDFAYCHTEDLWEEIGEAIEKADLLLFLMSKDYQDSKSCRQEVMYAKDSLKKRFIPIYVKKEFTATGWLGVRIVGPQYIRFGKKPFDETVNELMKLIFEDKTQQENKPSSTTENKPPSVTETKRPSVTETKPVETTTQQKKPEENNLTKPNENNLTKPDENNLTKLDEKNQPESNAKPLKKPVEKWTKKDITQWFSDNQIDQQLSNIYDFKYGTDLLLYGECLRPDWQIEYNDVKQRYHEKYQKQLYRDQFVPFVRAVNELQTLKPKSKSKSKLCTIS</sequence>
<accession>A0A813TCY2</accession>
<dbReference type="EMBL" id="CAJNOE010000047">
    <property type="protein sequence ID" value="CAF0807308.1"/>
    <property type="molecule type" value="Genomic_DNA"/>
</dbReference>
<reference evidence="3" key="1">
    <citation type="submission" date="2021-02" db="EMBL/GenBank/DDBJ databases">
        <authorList>
            <person name="Nowell W R."/>
        </authorList>
    </citation>
    <scope>NUCLEOTIDE SEQUENCE</scope>
</reference>
<feature type="compositionally biased region" description="Polar residues" evidence="1">
    <location>
        <begin position="13"/>
        <end position="24"/>
    </location>
</feature>
<dbReference type="InterPro" id="IPR000157">
    <property type="entry name" value="TIR_dom"/>
</dbReference>
<dbReference type="AlphaFoldDB" id="A0A813TCY2"/>
<dbReference type="SUPFAM" id="SSF48371">
    <property type="entry name" value="ARM repeat"/>
    <property type="match status" value="1"/>
</dbReference>
<name>A0A813TCY2_9BILA</name>
<dbReference type="InterPro" id="IPR016024">
    <property type="entry name" value="ARM-type_fold"/>
</dbReference>
<gene>
    <name evidence="3" type="ORF">IZO911_LOCUS7265</name>
</gene>
<organism evidence="3 4">
    <name type="scientific">Adineta steineri</name>
    <dbReference type="NCBI Taxonomy" id="433720"/>
    <lineage>
        <taxon>Eukaryota</taxon>
        <taxon>Metazoa</taxon>
        <taxon>Spiralia</taxon>
        <taxon>Gnathifera</taxon>
        <taxon>Rotifera</taxon>
        <taxon>Eurotatoria</taxon>
        <taxon>Bdelloidea</taxon>
        <taxon>Adinetida</taxon>
        <taxon>Adinetidae</taxon>
        <taxon>Adineta</taxon>
    </lineage>
</organism>
<feature type="compositionally biased region" description="Polar residues" evidence="1">
    <location>
        <begin position="674"/>
        <end position="689"/>
    </location>
</feature>
<evidence type="ECO:0000313" key="4">
    <source>
        <dbReference type="Proteomes" id="UP000663860"/>
    </source>
</evidence>
<feature type="compositionally biased region" description="Polar residues" evidence="1">
    <location>
        <begin position="696"/>
        <end position="708"/>
    </location>
</feature>
<dbReference type="SUPFAM" id="SSF52200">
    <property type="entry name" value="Toll/Interleukin receptor TIR domain"/>
    <property type="match status" value="1"/>
</dbReference>
<feature type="compositionally biased region" description="Basic and acidic residues" evidence="1">
    <location>
        <begin position="726"/>
        <end position="740"/>
    </location>
</feature>
<feature type="region of interest" description="Disordered" evidence="1">
    <location>
        <begin position="1"/>
        <end position="27"/>
    </location>
</feature>